<proteinExistence type="predicted"/>
<keyword evidence="2" id="KW-1185">Reference proteome</keyword>
<dbReference type="EMBL" id="MU853347">
    <property type="protein sequence ID" value="KAK4111221.1"/>
    <property type="molecule type" value="Genomic_DNA"/>
</dbReference>
<accession>A0AAN6TBC6</accession>
<evidence type="ECO:0000313" key="1">
    <source>
        <dbReference type="EMBL" id="KAK4111221.1"/>
    </source>
</evidence>
<organism evidence="1 2">
    <name type="scientific">Canariomyces notabilis</name>
    <dbReference type="NCBI Taxonomy" id="2074819"/>
    <lineage>
        <taxon>Eukaryota</taxon>
        <taxon>Fungi</taxon>
        <taxon>Dikarya</taxon>
        <taxon>Ascomycota</taxon>
        <taxon>Pezizomycotina</taxon>
        <taxon>Sordariomycetes</taxon>
        <taxon>Sordariomycetidae</taxon>
        <taxon>Sordariales</taxon>
        <taxon>Chaetomiaceae</taxon>
        <taxon>Canariomyces</taxon>
    </lineage>
</organism>
<comment type="caution">
    <text evidence="1">The sequence shown here is derived from an EMBL/GenBank/DDBJ whole genome shotgun (WGS) entry which is preliminary data.</text>
</comment>
<evidence type="ECO:0000313" key="2">
    <source>
        <dbReference type="Proteomes" id="UP001302812"/>
    </source>
</evidence>
<sequence length="166" mass="18745">MQIPCSGSLKEGLDFMAIAVSAPCDPRGFGNRESQCGQRVLDSSWRKPHIATPLCLSLLVSTLRSPKGSIQIFRRSLQKRELGKPATQPIDLETCRLLQIEGGLLEIRKTDRLHYNPPFEFSAGGFNNMPPSYRVCTYVNAQVQYICIRRASNVQPRYGYLAYYDK</sequence>
<dbReference type="GeneID" id="89939632"/>
<name>A0AAN6TBC6_9PEZI</name>
<reference evidence="1" key="1">
    <citation type="journal article" date="2023" name="Mol. Phylogenet. Evol.">
        <title>Genome-scale phylogeny and comparative genomics of the fungal order Sordariales.</title>
        <authorList>
            <person name="Hensen N."/>
            <person name="Bonometti L."/>
            <person name="Westerberg I."/>
            <person name="Brannstrom I.O."/>
            <person name="Guillou S."/>
            <person name="Cros-Aarteil S."/>
            <person name="Calhoun S."/>
            <person name="Haridas S."/>
            <person name="Kuo A."/>
            <person name="Mondo S."/>
            <person name="Pangilinan J."/>
            <person name="Riley R."/>
            <person name="LaButti K."/>
            <person name="Andreopoulos B."/>
            <person name="Lipzen A."/>
            <person name="Chen C."/>
            <person name="Yan M."/>
            <person name="Daum C."/>
            <person name="Ng V."/>
            <person name="Clum A."/>
            <person name="Steindorff A."/>
            <person name="Ohm R.A."/>
            <person name="Martin F."/>
            <person name="Silar P."/>
            <person name="Natvig D.O."/>
            <person name="Lalanne C."/>
            <person name="Gautier V."/>
            <person name="Ament-Velasquez S.L."/>
            <person name="Kruys A."/>
            <person name="Hutchinson M.I."/>
            <person name="Powell A.J."/>
            <person name="Barry K."/>
            <person name="Miller A.N."/>
            <person name="Grigoriev I.V."/>
            <person name="Debuchy R."/>
            <person name="Gladieux P."/>
            <person name="Hiltunen Thoren M."/>
            <person name="Johannesson H."/>
        </authorList>
    </citation>
    <scope>NUCLEOTIDE SEQUENCE</scope>
    <source>
        <strain evidence="1">CBS 508.74</strain>
    </source>
</reference>
<gene>
    <name evidence="1" type="ORF">N656DRAFT_781051</name>
</gene>
<reference evidence="1" key="2">
    <citation type="submission" date="2023-05" db="EMBL/GenBank/DDBJ databases">
        <authorList>
            <consortium name="Lawrence Berkeley National Laboratory"/>
            <person name="Steindorff A."/>
            <person name="Hensen N."/>
            <person name="Bonometti L."/>
            <person name="Westerberg I."/>
            <person name="Brannstrom I.O."/>
            <person name="Guillou S."/>
            <person name="Cros-Aarteil S."/>
            <person name="Calhoun S."/>
            <person name="Haridas S."/>
            <person name="Kuo A."/>
            <person name="Mondo S."/>
            <person name="Pangilinan J."/>
            <person name="Riley R."/>
            <person name="Labutti K."/>
            <person name="Andreopoulos B."/>
            <person name="Lipzen A."/>
            <person name="Chen C."/>
            <person name="Yanf M."/>
            <person name="Daum C."/>
            <person name="Ng V."/>
            <person name="Clum A."/>
            <person name="Ohm R."/>
            <person name="Martin F."/>
            <person name="Silar P."/>
            <person name="Natvig D."/>
            <person name="Lalanne C."/>
            <person name="Gautier V."/>
            <person name="Ament-Velasquez S.L."/>
            <person name="Kruys A."/>
            <person name="Hutchinson M.I."/>
            <person name="Powell A.J."/>
            <person name="Barry K."/>
            <person name="Miller A.N."/>
            <person name="Grigoriev I.V."/>
            <person name="Debuchy R."/>
            <person name="Gladieux P."/>
            <person name="Thoren M.H."/>
            <person name="Johannesson H."/>
        </authorList>
    </citation>
    <scope>NUCLEOTIDE SEQUENCE</scope>
    <source>
        <strain evidence="1">CBS 508.74</strain>
    </source>
</reference>
<dbReference type="RefSeq" id="XP_064668791.1">
    <property type="nucleotide sequence ID" value="XM_064815507.1"/>
</dbReference>
<dbReference type="Proteomes" id="UP001302812">
    <property type="component" value="Unassembled WGS sequence"/>
</dbReference>
<dbReference type="AlphaFoldDB" id="A0AAN6TBC6"/>
<protein>
    <submittedName>
        <fullName evidence="1">Uncharacterized protein</fullName>
    </submittedName>
</protein>